<sequence length="178" mass="20067">MDRNGDIPHVLLELLPQKRGGASLFILNIYSPTKSGKRDTSDNVFLDAIRIARLRKNTLLVVGDFNAAHLAWGYKHETVKGRKLATTISRNQLTLLTEPDQPSMLGNSVNSDKSPDLTLVRAQKLCTWMNLPENLGSDHYIFEAEIQAQTGRGHGHTQRLINWDVFRQLRPPLEEETA</sequence>
<dbReference type="Proteomes" id="UP000805193">
    <property type="component" value="Unassembled WGS sequence"/>
</dbReference>
<evidence type="ECO:0000313" key="2">
    <source>
        <dbReference type="Proteomes" id="UP000805193"/>
    </source>
</evidence>
<accession>A0AC60QTE8</accession>
<organism evidence="1 2">
    <name type="scientific">Ixodes persulcatus</name>
    <name type="common">Taiga tick</name>
    <dbReference type="NCBI Taxonomy" id="34615"/>
    <lineage>
        <taxon>Eukaryota</taxon>
        <taxon>Metazoa</taxon>
        <taxon>Ecdysozoa</taxon>
        <taxon>Arthropoda</taxon>
        <taxon>Chelicerata</taxon>
        <taxon>Arachnida</taxon>
        <taxon>Acari</taxon>
        <taxon>Parasitiformes</taxon>
        <taxon>Ixodida</taxon>
        <taxon>Ixodoidea</taxon>
        <taxon>Ixodidae</taxon>
        <taxon>Ixodinae</taxon>
        <taxon>Ixodes</taxon>
    </lineage>
</organism>
<dbReference type="EMBL" id="JABSTQ010004080">
    <property type="protein sequence ID" value="KAG0442949.1"/>
    <property type="molecule type" value="Genomic_DNA"/>
</dbReference>
<name>A0AC60QTE8_IXOPE</name>
<comment type="caution">
    <text evidence="1">The sequence shown here is derived from an EMBL/GenBank/DDBJ whole genome shotgun (WGS) entry which is preliminary data.</text>
</comment>
<protein>
    <submittedName>
        <fullName evidence="1">Uncharacterized protein</fullName>
    </submittedName>
</protein>
<reference evidence="1 2" key="1">
    <citation type="journal article" date="2020" name="Cell">
        <title>Large-Scale Comparative Analyses of Tick Genomes Elucidate Their Genetic Diversity and Vector Capacities.</title>
        <authorList>
            <consortium name="Tick Genome and Microbiome Consortium (TIGMIC)"/>
            <person name="Jia N."/>
            <person name="Wang J."/>
            <person name="Shi W."/>
            <person name="Du L."/>
            <person name="Sun Y."/>
            <person name="Zhan W."/>
            <person name="Jiang J.F."/>
            <person name="Wang Q."/>
            <person name="Zhang B."/>
            <person name="Ji P."/>
            <person name="Bell-Sakyi L."/>
            <person name="Cui X.M."/>
            <person name="Yuan T.T."/>
            <person name="Jiang B.G."/>
            <person name="Yang W.F."/>
            <person name="Lam T.T."/>
            <person name="Chang Q.C."/>
            <person name="Ding S.J."/>
            <person name="Wang X.J."/>
            <person name="Zhu J.G."/>
            <person name="Ruan X.D."/>
            <person name="Zhao L."/>
            <person name="Wei J.T."/>
            <person name="Ye R.Z."/>
            <person name="Que T.C."/>
            <person name="Du C.H."/>
            <person name="Zhou Y.H."/>
            <person name="Cheng J.X."/>
            <person name="Dai P.F."/>
            <person name="Guo W.B."/>
            <person name="Han X.H."/>
            <person name="Huang E.J."/>
            <person name="Li L.F."/>
            <person name="Wei W."/>
            <person name="Gao Y.C."/>
            <person name="Liu J.Z."/>
            <person name="Shao H.Z."/>
            <person name="Wang X."/>
            <person name="Wang C.C."/>
            <person name="Yang T.C."/>
            <person name="Huo Q.B."/>
            <person name="Li W."/>
            <person name="Chen H.Y."/>
            <person name="Chen S.E."/>
            <person name="Zhou L.G."/>
            <person name="Ni X.B."/>
            <person name="Tian J.H."/>
            <person name="Sheng Y."/>
            <person name="Liu T."/>
            <person name="Pan Y.S."/>
            <person name="Xia L.Y."/>
            <person name="Li J."/>
            <person name="Zhao F."/>
            <person name="Cao W.C."/>
        </authorList>
    </citation>
    <scope>NUCLEOTIDE SEQUENCE [LARGE SCALE GENOMIC DNA]</scope>
    <source>
        <strain evidence="1">Iper-2018</strain>
    </source>
</reference>
<keyword evidence="2" id="KW-1185">Reference proteome</keyword>
<evidence type="ECO:0000313" key="1">
    <source>
        <dbReference type="EMBL" id="KAG0442949.1"/>
    </source>
</evidence>
<gene>
    <name evidence="1" type="ORF">HPB47_015450</name>
</gene>
<proteinExistence type="predicted"/>